<proteinExistence type="predicted"/>
<evidence type="ECO:0000313" key="2">
    <source>
        <dbReference type="Proteomes" id="UP000284706"/>
    </source>
</evidence>
<dbReference type="EMBL" id="NHYE01005505">
    <property type="protein sequence ID" value="PPQ71373.1"/>
    <property type="molecule type" value="Genomic_DNA"/>
</dbReference>
<name>A0A409VYR6_9AGAR</name>
<comment type="caution">
    <text evidence="1">The sequence shown here is derived from an EMBL/GenBank/DDBJ whole genome shotgun (WGS) entry which is preliminary data.</text>
</comment>
<dbReference type="SUPFAM" id="SSF52047">
    <property type="entry name" value="RNI-like"/>
    <property type="match status" value="1"/>
</dbReference>
<accession>A0A409VYR6</accession>
<organism evidence="1 2">
    <name type="scientific">Gymnopilus dilepis</name>
    <dbReference type="NCBI Taxonomy" id="231916"/>
    <lineage>
        <taxon>Eukaryota</taxon>
        <taxon>Fungi</taxon>
        <taxon>Dikarya</taxon>
        <taxon>Basidiomycota</taxon>
        <taxon>Agaricomycotina</taxon>
        <taxon>Agaricomycetes</taxon>
        <taxon>Agaricomycetidae</taxon>
        <taxon>Agaricales</taxon>
        <taxon>Agaricineae</taxon>
        <taxon>Hymenogastraceae</taxon>
        <taxon>Gymnopilus</taxon>
    </lineage>
</organism>
<dbReference type="InParanoid" id="A0A409VYR6"/>
<dbReference type="OrthoDB" id="3065347at2759"/>
<dbReference type="AlphaFoldDB" id="A0A409VYR6"/>
<evidence type="ECO:0000313" key="1">
    <source>
        <dbReference type="EMBL" id="PPQ71373.1"/>
    </source>
</evidence>
<keyword evidence="2" id="KW-1185">Reference proteome</keyword>
<reference evidence="1 2" key="1">
    <citation type="journal article" date="2018" name="Evol. Lett.">
        <title>Horizontal gene cluster transfer increased hallucinogenic mushroom diversity.</title>
        <authorList>
            <person name="Reynolds H.T."/>
            <person name="Vijayakumar V."/>
            <person name="Gluck-Thaler E."/>
            <person name="Korotkin H.B."/>
            <person name="Matheny P.B."/>
            <person name="Slot J.C."/>
        </authorList>
    </citation>
    <scope>NUCLEOTIDE SEQUENCE [LARGE SCALE GENOMIC DNA]</scope>
    <source>
        <strain evidence="1 2">SRW20</strain>
    </source>
</reference>
<protein>
    <submittedName>
        <fullName evidence="1">Uncharacterized protein</fullName>
    </submittedName>
</protein>
<dbReference type="Proteomes" id="UP000284706">
    <property type="component" value="Unassembled WGS sequence"/>
</dbReference>
<sequence>MSVSSDFEAIDSATGGFEFTEMDPQKSDARQDCAHISVASPSDTDMDSLRDWIDQQGLPMETIDSFLPLLERVPGLQLKDGQYFQCGTLAKEDIQHLSAFTRTIGRFILTDNGKAGECPIHPGALLRLHYFHALFASGPLFPAIQHLQLDTAGLSLQYLDFFLSSSLKSLEVVNIEESQQIPVTVFLSNLRQHGADIAHISLGPGRITQNLLQSCLTFSNIRELEVTGGPPSMNRTILEEFGALPSLQALVLDVGACRYEPFESPNPVNSEAAMDGQSSISMSGAVERAPESPRCHSPECVPRSPCAIYPPRETSHMPSPFPLEIITHFDSHLLEPEVLDSHAEQAACTGASESVSACLHDGNKPIEFFTNLKKLHIVGEAAPLGDLLLMVSSNVLEDFAVSLVCAKETPKGPPPSSLQMRRTKKTSKKVARPFNDAPFFTIASQPGLVERFLKDLAAAVAKWAATLKNVVISLSCNDSVVELPCAVFETLLISESLEQFEINGWSLATILESVECLSSQPPSSNLKVLRLPIDNSSSEISLSRLGLIARACPSLLSLRCSLKHISNVPSYPNHEPAKDNLLANSLQILSIGNPSPHPDRERSLLIARYLNALFPKLEKIQTHTSSNETQWAYIGDLIQLHRSMCLDDAARATAV</sequence>
<gene>
    <name evidence="1" type="ORF">CVT26_006275</name>
</gene>